<dbReference type="EMBL" id="JALHLF010000082">
    <property type="protein sequence ID" value="MCJ2184179.1"/>
    <property type="molecule type" value="Genomic_DNA"/>
</dbReference>
<dbReference type="PANTHER" id="PTHR46656">
    <property type="entry name" value="PUTATIVE-RELATED"/>
    <property type="match status" value="1"/>
</dbReference>
<dbReference type="Gene3D" id="3.40.50.2000">
    <property type="entry name" value="Glycogen Phosphorylase B"/>
    <property type="match status" value="1"/>
</dbReference>
<dbReference type="PANTHER" id="PTHR46656:SF3">
    <property type="entry name" value="PUTATIVE-RELATED"/>
    <property type="match status" value="1"/>
</dbReference>
<proteinExistence type="predicted"/>
<sequence length="631" mass="69532">MRPIYDAAQRLGFRRPFSRRRRAFDRRAPLPPRALVIWNERPDLQAAFDLSRSRGRESLASWYLRHGFSGLGLAFEASDAAFARLAVRPMEPRRAQAFTPVSWLMRLLHDHLPAHAPRDLSTRAGQHALVSWYYARGLCAFLLDGFLTPAEARQLCAPADPAKPDGPARLLECLWDAEPALATRFAGSDDPRFQAWCQGEGAREFPILAHPLVAIAPPPARRGLHTRPFGVNLFGHAHARSGVSEDVRMAIRVLETAGIPYVLRNVAPGANMPEEDAQQPGAATGLPYAINLFCIPAQTMAEAITPIGRHVIADHYNIGFWPWELPEVPAFWQHAYGFVDEVWASSQFTYAAFCRSAPVPVRHMPFAVEVEPGEGLSRADFGLPEETLLFGFAFDGLSGFARKAPLLALRAFQQAFPADARHDARQPAPVGLVIKGMRAGDSPAWKQLLREIDGDPRVHLVTDSLPRRALLDLWRALDVFVSLHRSEGFGRILAEMMLLGKPVVTSAHSGNMDFTRHDTAALVPCTLRPVAPGEYPFGAGQLWAEADVAAAAERLRTLAVRPDYRDALARQARSAILAQYAVANVAPRWLAALRGIYDAPPQDRKARSDLDPVPRAIADQMHASTVAADGR</sequence>
<dbReference type="Proteomes" id="UP001162881">
    <property type="component" value="Unassembled WGS sequence"/>
</dbReference>
<keyword evidence="3" id="KW-1185">Reference proteome</keyword>
<protein>
    <submittedName>
        <fullName evidence="2">Glycosyltransferase family 4 protein</fullName>
    </submittedName>
</protein>
<name>A0ABT0BGM0_9SPHN</name>
<dbReference type="CDD" id="cd03801">
    <property type="entry name" value="GT4_PimA-like"/>
    <property type="match status" value="1"/>
</dbReference>
<feature type="domain" description="Glycosyl transferase family 1" evidence="1">
    <location>
        <begin position="429"/>
        <end position="519"/>
    </location>
</feature>
<gene>
    <name evidence="2" type="ORF">MTR62_15985</name>
</gene>
<dbReference type="SUPFAM" id="SSF53756">
    <property type="entry name" value="UDP-Glycosyltransferase/glycogen phosphorylase"/>
    <property type="match status" value="1"/>
</dbReference>
<accession>A0ABT0BGM0</accession>
<dbReference type="Pfam" id="PF00534">
    <property type="entry name" value="Glycos_transf_1"/>
    <property type="match status" value="1"/>
</dbReference>
<organism evidence="2 3">
    <name type="scientific">Novosphingobium organovorum</name>
    <dbReference type="NCBI Taxonomy" id="2930092"/>
    <lineage>
        <taxon>Bacteria</taxon>
        <taxon>Pseudomonadati</taxon>
        <taxon>Pseudomonadota</taxon>
        <taxon>Alphaproteobacteria</taxon>
        <taxon>Sphingomonadales</taxon>
        <taxon>Sphingomonadaceae</taxon>
        <taxon>Novosphingobium</taxon>
    </lineage>
</organism>
<dbReference type="InterPro" id="IPR001296">
    <property type="entry name" value="Glyco_trans_1"/>
</dbReference>
<dbReference type="RefSeq" id="WP_244022756.1">
    <property type="nucleotide sequence ID" value="NZ_JALHLF010000082.1"/>
</dbReference>
<evidence type="ECO:0000313" key="3">
    <source>
        <dbReference type="Proteomes" id="UP001162881"/>
    </source>
</evidence>
<evidence type="ECO:0000259" key="1">
    <source>
        <dbReference type="Pfam" id="PF00534"/>
    </source>
</evidence>
<reference evidence="2" key="1">
    <citation type="submission" date="2022-03" db="EMBL/GenBank/DDBJ databases">
        <title>Identification of a novel bacterium isolated from mangrove sediments.</title>
        <authorList>
            <person name="Pan X."/>
        </authorList>
    </citation>
    <scope>NUCLEOTIDE SEQUENCE</scope>
    <source>
        <strain evidence="2">B1949</strain>
    </source>
</reference>
<evidence type="ECO:0000313" key="2">
    <source>
        <dbReference type="EMBL" id="MCJ2184179.1"/>
    </source>
</evidence>
<comment type="caution">
    <text evidence="2">The sequence shown here is derived from an EMBL/GenBank/DDBJ whole genome shotgun (WGS) entry which is preliminary data.</text>
</comment>